<dbReference type="AlphaFoldDB" id="A0A4R2CER2"/>
<keyword evidence="3" id="KW-1185">Reference proteome</keyword>
<comment type="caution">
    <text evidence="2">The sequence shown here is derived from an EMBL/GenBank/DDBJ whole genome shotgun (WGS) entry which is preliminary data.</text>
</comment>
<sequence>MMWAGWPDHPGVCFRVTEYRPMPARRRPARAIAVAAALESRRRLVLIGIHCSLAAGLVLALAIAAL</sequence>
<feature type="transmembrane region" description="Helical" evidence="1">
    <location>
        <begin position="44"/>
        <end position="65"/>
    </location>
</feature>
<evidence type="ECO:0000256" key="1">
    <source>
        <dbReference type="SAM" id="Phobius"/>
    </source>
</evidence>
<name>A0A4R2CER2_SHIGR</name>
<organism evidence="2 3">
    <name type="scientific">Shinella granuli</name>
    <dbReference type="NCBI Taxonomy" id="323621"/>
    <lineage>
        <taxon>Bacteria</taxon>
        <taxon>Pseudomonadati</taxon>
        <taxon>Pseudomonadota</taxon>
        <taxon>Alphaproteobacteria</taxon>
        <taxon>Hyphomicrobiales</taxon>
        <taxon>Rhizobiaceae</taxon>
        <taxon>Shinella</taxon>
    </lineage>
</organism>
<dbReference type="EMBL" id="SLVX01000020">
    <property type="protein sequence ID" value="TCN38172.1"/>
    <property type="molecule type" value="Genomic_DNA"/>
</dbReference>
<keyword evidence="1" id="KW-0812">Transmembrane</keyword>
<evidence type="ECO:0000313" key="2">
    <source>
        <dbReference type="EMBL" id="TCN38172.1"/>
    </source>
</evidence>
<dbReference type="Proteomes" id="UP000295351">
    <property type="component" value="Unassembled WGS sequence"/>
</dbReference>
<protein>
    <submittedName>
        <fullName evidence="2">Uncharacterized protein</fullName>
    </submittedName>
</protein>
<evidence type="ECO:0000313" key="3">
    <source>
        <dbReference type="Proteomes" id="UP000295351"/>
    </source>
</evidence>
<keyword evidence="1" id="KW-0472">Membrane</keyword>
<accession>A0A4R2CER2</accession>
<proteinExistence type="predicted"/>
<keyword evidence="1" id="KW-1133">Transmembrane helix</keyword>
<gene>
    <name evidence="2" type="ORF">EV665_12063</name>
</gene>
<reference evidence="2 3" key="1">
    <citation type="submission" date="2019-03" db="EMBL/GenBank/DDBJ databases">
        <title>Genomic Encyclopedia of Type Strains, Phase IV (KMG-IV): sequencing the most valuable type-strain genomes for metagenomic binning, comparative biology and taxonomic classification.</title>
        <authorList>
            <person name="Goeker M."/>
        </authorList>
    </citation>
    <scope>NUCLEOTIDE SEQUENCE [LARGE SCALE GENOMIC DNA]</scope>
    <source>
        <strain evidence="2 3">DSM 18401</strain>
    </source>
</reference>